<accession>A0AAW1UPN1</accession>
<protein>
    <recommendedName>
        <fullName evidence="11">Ionotropic receptor</fullName>
    </recommendedName>
</protein>
<evidence type="ECO:0000313" key="9">
    <source>
        <dbReference type="EMBL" id="KAK9885139.1"/>
    </source>
</evidence>
<keyword evidence="3 8" id="KW-0812">Transmembrane</keyword>
<evidence type="ECO:0000256" key="4">
    <source>
        <dbReference type="ARBA" id="ARBA00022989"/>
    </source>
</evidence>
<feature type="transmembrane region" description="Helical" evidence="8">
    <location>
        <begin position="275"/>
        <end position="293"/>
    </location>
</feature>
<evidence type="ECO:0000256" key="2">
    <source>
        <dbReference type="ARBA" id="ARBA00022475"/>
    </source>
</evidence>
<keyword evidence="4 8" id="KW-1133">Transmembrane helix</keyword>
<dbReference type="GO" id="GO:0005886">
    <property type="term" value="C:plasma membrane"/>
    <property type="evidence" value="ECO:0007669"/>
    <property type="project" value="UniProtKB-SubCell"/>
</dbReference>
<sequence length="533" mass="61528">MNHTSVNKMIPLVILTSSIFCINDIVNDRINGINYAVILNYDQTFNIPTVRMDISTTRRVILSFGTPKLFIVNLDAISIQQLLDIRNELGYNAETTYILVGKELPYESITSKLLSELIFLDSQNGDVHIKKADRYKTVITKIGHCYEKTFKPEKIFLNEFRYKEVAVPVCYFFDAPFGFCSNCKRKGITLDIVLMALNLLNLKANFTGYSFPAKGLKSFMNYAFTNICVILTGFEPIIGLDFTQPYTIDTVHWVVPTSKEIPRWKYAFQIFSPEVWIVWAISAISLSLIWYVIDYTMKSGIRLNQSTVGLRMIFKLFLQQSETFNVTTRSQGFLIATIIVSTSFLKLFYESKFAFLLSGLNYAKSIDSFEDIMNQGLYVRLSHDDLKDYIGEPRIFKYLNSNYKEYETSFEKIAAERDSAMNCIHRGFMYKLKNVLDEHNRPLLKELNPPIRVFLLCAILRKGDPLTNLLNEKLKYMVDFGFVDHILSNYKVENIKRDVTLKRQKLNIHSIPLAFIVWIIGVLMGVVSFFARN</sequence>
<dbReference type="Proteomes" id="UP001431783">
    <property type="component" value="Unassembled WGS sequence"/>
</dbReference>
<keyword evidence="7" id="KW-0325">Glycoprotein</keyword>
<evidence type="ECO:0000256" key="1">
    <source>
        <dbReference type="ARBA" id="ARBA00004651"/>
    </source>
</evidence>
<feature type="transmembrane region" description="Helical" evidence="8">
    <location>
        <begin position="511"/>
        <end position="531"/>
    </location>
</feature>
<evidence type="ECO:0000256" key="3">
    <source>
        <dbReference type="ARBA" id="ARBA00022692"/>
    </source>
</evidence>
<dbReference type="EMBL" id="JARQZJ010000095">
    <property type="protein sequence ID" value="KAK9885139.1"/>
    <property type="molecule type" value="Genomic_DNA"/>
</dbReference>
<name>A0AAW1UPN1_9CUCU</name>
<dbReference type="AlphaFoldDB" id="A0AAW1UPN1"/>
<proteinExistence type="predicted"/>
<keyword evidence="5 8" id="KW-0472">Membrane</keyword>
<keyword evidence="2" id="KW-1003">Cell membrane</keyword>
<keyword evidence="6" id="KW-0675">Receptor</keyword>
<dbReference type="InterPro" id="IPR052192">
    <property type="entry name" value="Insect_Ionotropic_Sensory_Rcpt"/>
</dbReference>
<comment type="subcellular location">
    <subcellularLocation>
        <location evidence="1">Cell membrane</location>
        <topology evidence="1">Multi-pass membrane protein</topology>
    </subcellularLocation>
</comment>
<evidence type="ECO:0000313" key="10">
    <source>
        <dbReference type="Proteomes" id="UP001431783"/>
    </source>
</evidence>
<dbReference type="PANTHER" id="PTHR42643:SF30">
    <property type="entry name" value="IONOTROPIC RECEPTOR 40A-RELATED"/>
    <property type="match status" value="1"/>
</dbReference>
<evidence type="ECO:0008006" key="11">
    <source>
        <dbReference type="Google" id="ProtNLM"/>
    </source>
</evidence>
<evidence type="ECO:0000256" key="7">
    <source>
        <dbReference type="ARBA" id="ARBA00023180"/>
    </source>
</evidence>
<gene>
    <name evidence="9" type="ORF">WA026_010650</name>
</gene>
<evidence type="ECO:0000256" key="8">
    <source>
        <dbReference type="SAM" id="Phobius"/>
    </source>
</evidence>
<comment type="caution">
    <text evidence="9">The sequence shown here is derived from an EMBL/GenBank/DDBJ whole genome shotgun (WGS) entry which is preliminary data.</text>
</comment>
<evidence type="ECO:0000256" key="6">
    <source>
        <dbReference type="ARBA" id="ARBA00023170"/>
    </source>
</evidence>
<dbReference type="PANTHER" id="PTHR42643">
    <property type="entry name" value="IONOTROPIC RECEPTOR 20A-RELATED"/>
    <property type="match status" value="1"/>
</dbReference>
<organism evidence="9 10">
    <name type="scientific">Henosepilachna vigintioctopunctata</name>
    <dbReference type="NCBI Taxonomy" id="420089"/>
    <lineage>
        <taxon>Eukaryota</taxon>
        <taxon>Metazoa</taxon>
        <taxon>Ecdysozoa</taxon>
        <taxon>Arthropoda</taxon>
        <taxon>Hexapoda</taxon>
        <taxon>Insecta</taxon>
        <taxon>Pterygota</taxon>
        <taxon>Neoptera</taxon>
        <taxon>Endopterygota</taxon>
        <taxon>Coleoptera</taxon>
        <taxon>Polyphaga</taxon>
        <taxon>Cucujiformia</taxon>
        <taxon>Coccinelloidea</taxon>
        <taxon>Coccinellidae</taxon>
        <taxon>Epilachninae</taxon>
        <taxon>Epilachnini</taxon>
        <taxon>Henosepilachna</taxon>
    </lineage>
</organism>
<reference evidence="9 10" key="1">
    <citation type="submission" date="2023-03" db="EMBL/GenBank/DDBJ databases">
        <title>Genome insight into feeding habits of ladybird beetles.</title>
        <authorList>
            <person name="Li H.-S."/>
            <person name="Huang Y.-H."/>
            <person name="Pang H."/>
        </authorList>
    </citation>
    <scope>NUCLEOTIDE SEQUENCE [LARGE SCALE GENOMIC DNA]</scope>
    <source>
        <strain evidence="9">SYSU_2023b</strain>
        <tissue evidence="9">Whole body</tissue>
    </source>
</reference>
<dbReference type="SUPFAM" id="SSF53850">
    <property type="entry name" value="Periplasmic binding protein-like II"/>
    <property type="match status" value="1"/>
</dbReference>
<evidence type="ECO:0000256" key="5">
    <source>
        <dbReference type="ARBA" id="ARBA00023136"/>
    </source>
</evidence>
<keyword evidence="10" id="KW-1185">Reference proteome</keyword>